<gene>
    <name evidence="8" type="primary">RAD53_2</name>
    <name evidence="8" type="ORF">LTR24_007742</name>
</gene>
<organism evidence="8 9">
    <name type="scientific">Lithohypha guttulata</name>
    <dbReference type="NCBI Taxonomy" id="1690604"/>
    <lineage>
        <taxon>Eukaryota</taxon>
        <taxon>Fungi</taxon>
        <taxon>Dikarya</taxon>
        <taxon>Ascomycota</taxon>
        <taxon>Pezizomycotina</taxon>
        <taxon>Eurotiomycetes</taxon>
        <taxon>Chaetothyriomycetidae</taxon>
        <taxon>Chaetothyriales</taxon>
        <taxon>Trichomeriaceae</taxon>
        <taxon>Lithohypha</taxon>
    </lineage>
</organism>
<keyword evidence="1" id="KW-0723">Serine/threonine-protein kinase</keyword>
<dbReference type="EC" id="2.7.11.1" evidence="8"/>
<keyword evidence="2 8" id="KW-0808">Transferase</keyword>
<dbReference type="Pfam" id="PF00069">
    <property type="entry name" value="Pkinase"/>
    <property type="match status" value="1"/>
</dbReference>
<dbReference type="InterPro" id="IPR000719">
    <property type="entry name" value="Prot_kinase_dom"/>
</dbReference>
<keyword evidence="3" id="KW-0547">Nucleotide-binding</keyword>
<name>A0ABR0K301_9EURO</name>
<keyword evidence="5" id="KW-0067">ATP-binding</keyword>
<protein>
    <submittedName>
        <fullName evidence="8">Protein kinase protein rad53</fullName>
        <ecNumber evidence="8">2.7.11.1</ecNumber>
    </submittedName>
</protein>
<dbReference type="EMBL" id="JAVRRG010000121">
    <property type="protein sequence ID" value="KAK5083318.1"/>
    <property type="molecule type" value="Genomic_DNA"/>
</dbReference>
<feature type="compositionally biased region" description="Polar residues" evidence="6">
    <location>
        <begin position="531"/>
        <end position="542"/>
    </location>
</feature>
<dbReference type="GO" id="GO:0004674">
    <property type="term" value="F:protein serine/threonine kinase activity"/>
    <property type="evidence" value="ECO:0007669"/>
    <property type="project" value="UniProtKB-EC"/>
</dbReference>
<comment type="caution">
    <text evidence="8">The sequence shown here is derived from an EMBL/GenBank/DDBJ whole genome shotgun (WGS) entry which is preliminary data.</text>
</comment>
<evidence type="ECO:0000259" key="7">
    <source>
        <dbReference type="PROSITE" id="PS50011"/>
    </source>
</evidence>
<dbReference type="SUPFAM" id="SSF56112">
    <property type="entry name" value="Protein kinase-like (PK-like)"/>
    <property type="match status" value="1"/>
</dbReference>
<feature type="region of interest" description="Disordered" evidence="6">
    <location>
        <begin position="502"/>
        <end position="653"/>
    </location>
</feature>
<dbReference type="Proteomes" id="UP001345013">
    <property type="component" value="Unassembled WGS sequence"/>
</dbReference>
<evidence type="ECO:0000256" key="1">
    <source>
        <dbReference type="ARBA" id="ARBA00022527"/>
    </source>
</evidence>
<evidence type="ECO:0000313" key="8">
    <source>
        <dbReference type="EMBL" id="KAK5083318.1"/>
    </source>
</evidence>
<feature type="compositionally biased region" description="Low complexity" evidence="6">
    <location>
        <begin position="634"/>
        <end position="645"/>
    </location>
</feature>
<evidence type="ECO:0000256" key="6">
    <source>
        <dbReference type="SAM" id="MobiDB-lite"/>
    </source>
</evidence>
<keyword evidence="9" id="KW-1185">Reference proteome</keyword>
<dbReference type="InterPro" id="IPR011009">
    <property type="entry name" value="Kinase-like_dom_sf"/>
</dbReference>
<dbReference type="PROSITE" id="PS50011">
    <property type="entry name" value="PROTEIN_KINASE_DOM"/>
    <property type="match status" value="1"/>
</dbReference>
<evidence type="ECO:0000256" key="3">
    <source>
        <dbReference type="ARBA" id="ARBA00022741"/>
    </source>
</evidence>
<dbReference type="InterPro" id="IPR030616">
    <property type="entry name" value="Aur-like"/>
</dbReference>
<dbReference type="InterPro" id="IPR008271">
    <property type="entry name" value="Ser/Thr_kinase_AS"/>
</dbReference>
<feature type="compositionally biased region" description="Polar residues" evidence="6">
    <location>
        <begin position="390"/>
        <end position="403"/>
    </location>
</feature>
<proteinExistence type="predicted"/>
<evidence type="ECO:0000256" key="2">
    <source>
        <dbReference type="ARBA" id="ARBA00022679"/>
    </source>
</evidence>
<dbReference type="CDD" id="cd00180">
    <property type="entry name" value="PKc"/>
    <property type="match status" value="1"/>
</dbReference>
<accession>A0ABR0K301</accession>
<feature type="compositionally biased region" description="Polar residues" evidence="6">
    <location>
        <begin position="502"/>
        <end position="513"/>
    </location>
</feature>
<feature type="region of interest" description="Disordered" evidence="6">
    <location>
        <begin position="389"/>
        <end position="426"/>
    </location>
</feature>
<evidence type="ECO:0000256" key="5">
    <source>
        <dbReference type="ARBA" id="ARBA00022840"/>
    </source>
</evidence>
<feature type="domain" description="Protein kinase" evidence="7">
    <location>
        <begin position="49"/>
        <end position="308"/>
    </location>
</feature>
<sequence>MSAGLIPFLELTYDTETRDDLVDHFHLNAVQEQDGAVRHVNDGSSELWRREGRPIGTGGFGTAWLEREAGGKTRVVKEVTKVIPRVKTRYWVRELSTMALLSKNKTCYPEFYGWFQDESYVYIAMEHFPLGDLQAYVSSRLPQDQASLVVAQTCTALEVMHRKRITHRDLKPTNILVRQPPPKWQVVVCDFGISKRVRGATTALHTSFEGDFMAPEILGFVDDGTSGEYTSAVDMWSLGCLAYWLLKLKLPVPRRKMMAHCSRPWPDAAKSVETTDINEASTDFILSLLKPEPKQRPTASAAFAHDWLQGVSRGAPVSEPKSQSEAERNVTYRKLCDEEVHKGAETSQTLQKQSDFADRVSEDALPVVLTAVREREPVFTQFLSAVNAPYTGSSRSPNRSNLISPAPKEDDLPTNIPPPSSEERNKVANTGMPRVMRVVSHNIRRSPIQRSGLVPEISKNQQAAKLSKVNWASSYPITHSQPSATEGLPTVTSAEIYKRQMANRTKPTDSGKQYAQHKQEELHSADDDSYGNVQRQSGTSNPGYHHDPDDRSEERGSSMHNNIDLPRHHNVSEDEEGDVGVPLDKTSSDEYAVVSDATASESRSYGQYEPDAGGFQEKEPEVHPYQEASRTQRRSSQSFETSSESSSHRESFRRMVHDRHKMTANVDSAQDLSINPEDLANQSARLNGEQPRREEKKLQEIEVKVQRGLNEKRQELLARESQLREIEARNSDVNFENPRIPPAFPVHTPSERIKFGNVRCKDNIWSTWTKKQLVLEKGMLEISTAPYCMLERVVFLDSEVRVDKLLWGNFGLRFNIVAEFDGSFTTTKWKVGSSNMYCEAGSQTEVSDWIQAIKDARAATTWELDDCKERARRTGKAFFQGYEKR</sequence>
<feature type="compositionally biased region" description="Basic and acidic residues" evidence="6">
    <location>
        <begin position="544"/>
        <end position="557"/>
    </location>
</feature>
<reference evidence="8 9" key="1">
    <citation type="submission" date="2023-08" db="EMBL/GenBank/DDBJ databases">
        <title>Black Yeasts Isolated from many extreme environments.</title>
        <authorList>
            <person name="Coleine C."/>
            <person name="Stajich J.E."/>
            <person name="Selbmann L."/>
        </authorList>
    </citation>
    <scope>NUCLEOTIDE SEQUENCE [LARGE SCALE GENOMIC DNA]</scope>
    <source>
        <strain evidence="8 9">CCFEE 5885</strain>
    </source>
</reference>
<keyword evidence="4 8" id="KW-0418">Kinase</keyword>
<dbReference type="Gene3D" id="1.10.510.10">
    <property type="entry name" value="Transferase(Phosphotransferase) domain 1"/>
    <property type="match status" value="1"/>
</dbReference>
<dbReference type="PROSITE" id="PS00108">
    <property type="entry name" value="PROTEIN_KINASE_ST"/>
    <property type="match status" value="1"/>
</dbReference>
<evidence type="ECO:0000256" key="4">
    <source>
        <dbReference type="ARBA" id="ARBA00022777"/>
    </source>
</evidence>
<dbReference type="SMART" id="SM00220">
    <property type="entry name" value="S_TKc"/>
    <property type="match status" value="1"/>
</dbReference>
<feature type="compositionally biased region" description="Basic and acidic residues" evidence="6">
    <location>
        <begin position="517"/>
        <end position="526"/>
    </location>
</feature>
<dbReference type="PANTHER" id="PTHR24350">
    <property type="entry name" value="SERINE/THREONINE-PROTEIN KINASE IAL-RELATED"/>
    <property type="match status" value="1"/>
</dbReference>
<evidence type="ECO:0000313" key="9">
    <source>
        <dbReference type="Proteomes" id="UP001345013"/>
    </source>
</evidence>